<protein>
    <submittedName>
        <fullName evidence="1">F-box domain, Leucine-rich repeat domain, L domain-like protein</fullName>
    </submittedName>
</protein>
<gene>
    <name evidence="1" type="ORF">CTI12_AA475290</name>
</gene>
<organism evidence="1 2">
    <name type="scientific">Artemisia annua</name>
    <name type="common">Sweet wormwood</name>
    <dbReference type="NCBI Taxonomy" id="35608"/>
    <lineage>
        <taxon>Eukaryota</taxon>
        <taxon>Viridiplantae</taxon>
        <taxon>Streptophyta</taxon>
        <taxon>Embryophyta</taxon>
        <taxon>Tracheophyta</taxon>
        <taxon>Spermatophyta</taxon>
        <taxon>Magnoliopsida</taxon>
        <taxon>eudicotyledons</taxon>
        <taxon>Gunneridae</taxon>
        <taxon>Pentapetalae</taxon>
        <taxon>asterids</taxon>
        <taxon>campanulids</taxon>
        <taxon>Asterales</taxon>
        <taxon>Asteraceae</taxon>
        <taxon>Asteroideae</taxon>
        <taxon>Anthemideae</taxon>
        <taxon>Artemisiinae</taxon>
        <taxon>Artemisia</taxon>
    </lineage>
</organism>
<proteinExistence type="predicted"/>
<name>A0A2U1LM13_ARTAN</name>
<accession>A0A2U1LM13</accession>
<dbReference type="OrthoDB" id="1279040at2759"/>
<evidence type="ECO:0000313" key="2">
    <source>
        <dbReference type="Proteomes" id="UP000245207"/>
    </source>
</evidence>
<dbReference type="AlphaFoldDB" id="A0A2U1LM13"/>
<reference evidence="1 2" key="1">
    <citation type="journal article" date="2018" name="Mol. Plant">
        <title>The genome of Artemisia annua provides insight into the evolution of Asteraceae family and artemisinin biosynthesis.</title>
        <authorList>
            <person name="Shen Q."/>
            <person name="Zhang L."/>
            <person name="Liao Z."/>
            <person name="Wang S."/>
            <person name="Yan T."/>
            <person name="Shi P."/>
            <person name="Liu M."/>
            <person name="Fu X."/>
            <person name="Pan Q."/>
            <person name="Wang Y."/>
            <person name="Lv Z."/>
            <person name="Lu X."/>
            <person name="Zhang F."/>
            <person name="Jiang W."/>
            <person name="Ma Y."/>
            <person name="Chen M."/>
            <person name="Hao X."/>
            <person name="Li L."/>
            <person name="Tang Y."/>
            <person name="Lv G."/>
            <person name="Zhou Y."/>
            <person name="Sun X."/>
            <person name="Brodelius P.E."/>
            <person name="Rose J.K.C."/>
            <person name="Tang K."/>
        </authorList>
    </citation>
    <scope>NUCLEOTIDE SEQUENCE [LARGE SCALE GENOMIC DNA]</scope>
    <source>
        <strain evidence="2">cv. Huhao1</strain>
        <tissue evidence="1">Leaf</tissue>
    </source>
</reference>
<evidence type="ECO:0000313" key="1">
    <source>
        <dbReference type="EMBL" id="PWA50040.1"/>
    </source>
</evidence>
<keyword evidence="2" id="KW-1185">Reference proteome</keyword>
<comment type="caution">
    <text evidence="1">The sequence shown here is derived from an EMBL/GenBank/DDBJ whole genome shotgun (WGS) entry which is preliminary data.</text>
</comment>
<dbReference type="EMBL" id="PKPP01008688">
    <property type="protein sequence ID" value="PWA50040.1"/>
    <property type="molecule type" value="Genomic_DNA"/>
</dbReference>
<dbReference type="Proteomes" id="UP000245207">
    <property type="component" value="Unassembled WGS sequence"/>
</dbReference>
<sequence>MVGISYIRQLNDGLVNVKHKTLNYDLVNDGPQSALSFDFATMRQLQLQSVNLSRIRDSENQVCLIKSLLAFSPMLKNMDLHLVSPNDHDKAKLEFALKLLKLERASPRAQIEL</sequence>